<dbReference type="OrthoDB" id="1466660at2"/>
<dbReference type="Proteomes" id="UP000190121">
    <property type="component" value="Unassembled WGS sequence"/>
</dbReference>
<dbReference type="InterPro" id="IPR019852">
    <property type="entry name" value="Motility-assoc_prot_GldL"/>
</dbReference>
<feature type="domain" description="Gliding motility protein GldL-like N-terminal" evidence="3">
    <location>
        <begin position="26"/>
        <end position="86"/>
    </location>
</feature>
<gene>
    <name evidence="4" type="ORF">SAMN02745171_00176</name>
</gene>
<protein>
    <submittedName>
        <fullName evidence="4">Gliding motility-associated protein GldL</fullName>
    </submittedName>
</protein>
<accession>A0A1T4KVY8</accession>
<evidence type="ECO:0000313" key="4">
    <source>
        <dbReference type="EMBL" id="SJZ46518.1"/>
    </source>
</evidence>
<dbReference type="RefSeq" id="WP_078736145.1">
    <property type="nucleotide sequence ID" value="NZ_FUXE01000002.1"/>
</dbReference>
<evidence type="ECO:0000313" key="5">
    <source>
        <dbReference type="Proteomes" id="UP000190121"/>
    </source>
</evidence>
<dbReference type="STRING" id="29524.SAMN02745171_00176"/>
<proteinExistence type="predicted"/>
<dbReference type="NCBIfam" id="TIGR03513">
    <property type="entry name" value="GldL_gliding"/>
    <property type="match status" value="1"/>
</dbReference>
<organism evidence="4 5">
    <name type="scientific">Porphyromonas circumdentaria</name>
    <dbReference type="NCBI Taxonomy" id="29524"/>
    <lineage>
        <taxon>Bacteria</taxon>
        <taxon>Pseudomonadati</taxon>
        <taxon>Bacteroidota</taxon>
        <taxon>Bacteroidia</taxon>
        <taxon>Bacteroidales</taxon>
        <taxon>Porphyromonadaceae</taxon>
        <taxon>Porphyromonas</taxon>
    </lineage>
</organism>
<evidence type="ECO:0000256" key="1">
    <source>
        <dbReference type="SAM" id="MobiDB-lite"/>
    </source>
</evidence>
<reference evidence="5" key="1">
    <citation type="submission" date="2017-02" db="EMBL/GenBank/DDBJ databases">
        <authorList>
            <person name="Varghese N."/>
            <person name="Submissions S."/>
        </authorList>
    </citation>
    <scope>NUCLEOTIDE SEQUENCE [LARGE SCALE GENOMIC DNA]</scope>
    <source>
        <strain evidence="5">ATCC 51356</strain>
    </source>
</reference>
<dbReference type="InterPro" id="IPR055087">
    <property type="entry name" value="GldL-like_N"/>
</dbReference>
<evidence type="ECO:0000259" key="3">
    <source>
        <dbReference type="Pfam" id="PF22827"/>
    </source>
</evidence>
<sequence>MKKSFANSKITRFLATPRGKRALNIAYSWGAAVVILGALFKLLHWSFGDEMLFVGMMTEFFVFFISGFESTEEPYKWERVYPELRRDDEMSPEELEEHRSYISERAAEAHKRVEGWERSPIYSHHTTSGNVIAANTQTPPLAEVLSEEQINELATSIGRLGKAVDQLSRLATLTTDLTHQWENLHIDSNSLEQQTKAYKEQVETLNRSLAGLSSAYEAQLRDVTGQVNAIENINRGLDRLGQMYDGCIMEGNIFRSEHSRMARQLQDLNAVYARLLDAMTVNMTISRPYDPYTPQYGTRDNYPPSRREAYPPRDEHSTPNNQQH</sequence>
<feature type="compositionally biased region" description="Basic and acidic residues" evidence="1">
    <location>
        <begin position="305"/>
        <end position="317"/>
    </location>
</feature>
<feature type="region of interest" description="Disordered" evidence="1">
    <location>
        <begin position="286"/>
        <end position="324"/>
    </location>
</feature>
<keyword evidence="2" id="KW-0812">Transmembrane</keyword>
<dbReference type="AlphaFoldDB" id="A0A1T4KVY8"/>
<dbReference type="EMBL" id="FUXE01000002">
    <property type="protein sequence ID" value="SJZ46518.1"/>
    <property type="molecule type" value="Genomic_DNA"/>
</dbReference>
<dbReference type="Pfam" id="PF22827">
    <property type="entry name" value="GldL_N"/>
    <property type="match status" value="1"/>
</dbReference>
<keyword evidence="2" id="KW-0472">Membrane</keyword>
<keyword evidence="2" id="KW-1133">Transmembrane helix</keyword>
<feature type="transmembrane region" description="Helical" evidence="2">
    <location>
        <begin position="21"/>
        <end position="40"/>
    </location>
</feature>
<evidence type="ECO:0000256" key="2">
    <source>
        <dbReference type="SAM" id="Phobius"/>
    </source>
</evidence>
<name>A0A1T4KVY8_9PORP</name>
<keyword evidence="5" id="KW-1185">Reference proteome</keyword>